<feature type="region of interest" description="Disordered" evidence="1">
    <location>
        <begin position="527"/>
        <end position="551"/>
    </location>
</feature>
<organism evidence="3 4">
    <name type="scientific">Ascochyta lentis</name>
    <dbReference type="NCBI Taxonomy" id="205686"/>
    <lineage>
        <taxon>Eukaryota</taxon>
        <taxon>Fungi</taxon>
        <taxon>Dikarya</taxon>
        <taxon>Ascomycota</taxon>
        <taxon>Pezizomycotina</taxon>
        <taxon>Dothideomycetes</taxon>
        <taxon>Pleosporomycetidae</taxon>
        <taxon>Pleosporales</taxon>
        <taxon>Pleosporineae</taxon>
        <taxon>Didymellaceae</taxon>
        <taxon>Ascochyta</taxon>
    </lineage>
</organism>
<evidence type="ECO:0000313" key="4">
    <source>
        <dbReference type="Proteomes" id="UP000651452"/>
    </source>
</evidence>
<dbReference type="OrthoDB" id="3219396at2759"/>
<dbReference type="GO" id="GO:0000209">
    <property type="term" value="P:protein polyubiquitination"/>
    <property type="evidence" value="ECO:0007669"/>
    <property type="project" value="TreeGrafter"/>
</dbReference>
<dbReference type="PANTHER" id="PTHR13252:SF9">
    <property type="entry name" value="F-BOX ONLY PROTEIN 28"/>
    <property type="match status" value="1"/>
</dbReference>
<accession>A0A8H7MEM6</accession>
<dbReference type="PROSITE" id="PS50181">
    <property type="entry name" value="FBOX"/>
    <property type="match status" value="1"/>
</dbReference>
<evidence type="ECO:0000313" key="3">
    <source>
        <dbReference type="EMBL" id="KAF9692110.1"/>
    </source>
</evidence>
<dbReference type="EMBL" id="RZGK01000019">
    <property type="protein sequence ID" value="KAF9692110.1"/>
    <property type="molecule type" value="Genomic_DNA"/>
</dbReference>
<dbReference type="AlphaFoldDB" id="A0A8H7MEM6"/>
<proteinExistence type="predicted"/>
<comment type="caution">
    <text evidence="3">The sequence shown here is derived from an EMBL/GenBank/DDBJ whole genome shotgun (WGS) entry which is preliminary data.</text>
</comment>
<sequence>MRHLPDELILQIIAYLEPSELVNLQHVSRQFLNLSRDNKLWKQLCFSHSYTERRRRRLEITFPSPQAETDPRLAELIEAANSLADTFDITVHNPHAPGAEAQLNRNREKRRAALLNNWDPSGLEEKVNWYEEFVQRHAPEHVSWFQHAGHGAEDEAPSEATGAGILFDADGLASKLVAPLDDGSIKIWDASAHSSTIGKLVAQSEPGLLSDRGPELDRDTRLTQSQAIMTETGAVECVSIDSTRHRAFFAVQKTLNEVDLNTLQIVSRTPYPFPITALSEAHHSTPLTVGTNWTLHLHDSRKPASTTSRVELLNTSPSSSFSHLSWGSFGDHVSLTQPGPLSIAHLPTTLGDGNGEIWVSGRFTSLLNFDRRFFPRLRGTVHSGARIPTLTSIPHPFIPHTLRLGAPYASASLLHSARATDGMTLVAAGEYKGKGSLELYSLSAAPEWAINSADARTTRNVRACYQNRQTVSATKLLAAAAHGTRIVVADGDGNLKWVERDARTPVRSFNINDAHLGKAKAEVKVRTPGGNATSTHHNGMHSRTESGTEPGTGDIVQRILPTCSHTLSSTHTTTASPPELGTQNLVLWTGDGKLGMLGFGRDELFDEDTFEDALERQEDGQLGEKEREREYSLEMRRALEQQAREVRWLRGYGL</sequence>
<feature type="domain" description="F-box" evidence="2">
    <location>
        <begin position="1"/>
        <end position="44"/>
    </location>
</feature>
<dbReference type="Proteomes" id="UP000651452">
    <property type="component" value="Unassembled WGS sequence"/>
</dbReference>
<protein>
    <recommendedName>
        <fullName evidence="2">F-box domain-containing protein</fullName>
    </recommendedName>
</protein>
<dbReference type="SUPFAM" id="SSF81383">
    <property type="entry name" value="F-box domain"/>
    <property type="match status" value="1"/>
</dbReference>
<dbReference type="SMART" id="SM00256">
    <property type="entry name" value="FBOX"/>
    <property type="match status" value="1"/>
</dbReference>
<dbReference type="Pfam" id="PF12937">
    <property type="entry name" value="F-box-like"/>
    <property type="match status" value="1"/>
</dbReference>
<dbReference type="Gene3D" id="1.20.1280.50">
    <property type="match status" value="1"/>
</dbReference>
<dbReference type="InterPro" id="IPR001810">
    <property type="entry name" value="F-box_dom"/>
</dbReference>
<evidence type="ECO:0000259" key="2">
    <source>
        <dbReference type="PROSITE" id="PS50181"/>
    </source>
</evidence>
<dbReference type="PANTHER" id="PTHR13252">
    <property type="entry name" value="F-BOX ONLY PROTEIN 28"/>
    <property type="match status" value="1"/>
</dbReference>
<reference evidence="3" key="1">
    <citation type="submission" date="2018-12" db="EMBL/GenBank/DDBJ databases">
        <authorList>
            <person name="Syme R.A."/>
            <person name="Farfan-Caceres L."/>
            <person name="Lichtenzveig J."/>
        </authorList>
    </citation>
    <scope>NUCLEOTIDE SEQUENCE</scope>
    <source>
        <strain evidence="3">Al4</strain>
    </source>
</reference>
<dbReference type="InterPro" id="IPR036047">
    <property type="entry name" value="F-box-like_dom_sf"/>
</dbReference>
<dbReference type="InterPro" id="IPR036322">
    <property type="entry name" value="WD40_repeat_dom_sf"/>
</dbReference>
<evidence type="ECO:0000256" key="1">
    <source>
        <dbReference type="SAM" id="MobiDB-lite"/>
    </source>
</evidence>
<dbReference type="SUPFAM" id="SSF50978">
    <property type="entry name" value="WD40 repeat-like"/>
    <property type="match status" value="1"/>
</dbReference>
<dbReference type="InterPro" id="IPR039719">
    <property type="entry name" value="FBXO28"/>
</dbReference>
<gene>
    <name evidence="3" type="ORF">EKO04_009832</name>
</gene>
<name>A0A8H7MEM6_9PLEO</name>
<keyword evidence="4" id="KW-1185">Reference proteome</keyword>
<reference evidence="3" key="2">
    <citation type="submission" date="2020-09" db="EMBL/GenBank/DDBJ databases">
        <title>Reference genome assembly for Australian Ascochyta lentis isolate Al4.</title>
        <authorList>
            <person name="Lee R.C."/>
            <person name="Farfan-Caceres L.M."/>
            <person name="Debler J.W."/>
            <person name="Williams A.H."/>
            <person name="Henares B.M."/>
        </authorList>
    </citation>
    <scope>NUCLEOTIDE SEQUENCE</scope>
    <source>
        <strain evidence="3">Al4</strain>
    </source>
</reference>